<reference evidence="2" key="1">
    <citation type="submission" date="2014-12" db="EMBL/GenBank/DDBJ databases">
        <title>Insight into the proteome of Arion vulgaris.</title>
        <authorList>
            <person name="Aradska J."/>
            <person name="Bulat T."/>
            <person name="Smidak R."/>
            <person name="Sarate P."/>
            <person name="Gangsoo J."/>
            <person name="Sialana F."/>
            <person name="Bilban M."/>
            <person name="Lubec G."/>
        </authorList>
    </citation>
    <scope>NUCLEOTIDE SEQUENCE</scope>
    <source>
        <tissue evidence="2">Skin</tissue>
    </source>
</reference>
<organism evidence="2">
    <name type="scientific">Arion vulgaris</name>
    <dbReference type="NCBI Taxonomy" id="1028688"/>
    <lineage>
        <taxon>Eukaryota</taxon>
        <taxon>Metazoa</taxon>
        <taxon>Spiralia</taxon>
        <taxon>Lophotrochozoa</taxon>
        <taxon>Mollusca</taxon>
        <taxon>Gastropoda</taxon>
        <taxon>Heterobranchia</taxon>
        <taxon>Euthyneura</taxon>
        <taxon>Panpulmonata</taxon>
        <taxon>Eupulmonata</taxon>
        <taxon>Stylommatophora</taxon>
        <taxon>Helicina</taxon>
        <taxon>Arionoidea</taxon>
        <taxon>Arionidae</taxon>
        <taxon>Arion</taxon>
    </lineage>
</organism>
<dbReference type="EMBL" id="HACG01015024">
    <property type="protein sequence ID" value="CEK61889.1"/>
    <property type="molecule type" value="Transcribed_RNA"/>
</dbReference>
<evidence type="ECO:0000313" key="2">
    <source>
        <dbReference type="EMBL" id="CEK61889.1"/>
    </source>
</evidence>
<proteinExistence type="predicted"/>
<feature type="region of interest" description="Disordered" evidence="1">
    <location>
        <begin position="1"/>
        <end position="32"/>
    </location>
</feature>
<gene>
    <name evidence="2" type="primary">ORF43588</name>
</gene>
<protein>
    <submittedName>
        <fullName evidence="2">Uncharacterized protein</fullName>
    </submittedName>
</protein>
<sequence length="134" mass="15111">MHGEQTGGKLCTKQENKNKQPGLKPQACREGGNALPPEKLHLLPSLISHLMWKRSAKQSAYSLMIKHMRLVQLLLSSTNKMDYFYVKCLTTLIDMSGSKRAANSSLELVNSNNCVHCFTTSTLLFKILCDKWKL</sequence>
<accession>A0A0B6YZZ6</accession>
<name>A0A0B6YZZ6_9EUPU</name>
<dbReference type="AlphaFoldDB" id="A0A0B6YZZ6"/>
<evidence type="ECO:0000256" key="1">
    <source>
        <dbReference type="SAM" id="MobiDB-lite"/>
    </source>
</evidence>